<dbReference type="GO" id="GO:0005737">
    <property type="term" value="C:cytoplasm"/>
    <property type="evidence" value="ECO:0007669"/>
    <property type="project" value="TreeGrafter"/>
</dbReference>
<dbReference type="EMBL" id="OU900106">
    <property type="protein sequence ID" value="CAG9857032.1"/>
    <property type="molecule type" value="Genomic_DNA"/>
</dbReference>
<evidence type="ECO:0000256" key="1">
    <source>
        <dbReference type="ARBA" id="ARBA00009856"/>
    </source>
</evidence>
<dbReference type="OrthoDB" id="551431at2759"/>
<gene>
    <name evidence="3" type="ORF">PHYEVI_LOCUS3443</name>
</gene>
<dbReference type="PANTHER" id="PTHR28626:SF3">
    <property type="entry name" value="SRR1-LIKE PROTEIN"/>
    <property type="match status" value="1"/>
</dbReference>
<dbReference type="Proteomes" id="UP001153712">
    <property type="component" value="Chromosome 13"/>
</dbReference>
<evidence type="ECO:0000313" key="3">
    <source>
        <dbReference type="EMBL" id="CAG9857032.1"/>
    </source>
</evidence>
<protein>
    <recommendedName>
        <fullName evidence="2">SRR1-like domain-containing protein</fullName>
    </recommendedName>
</protein>
<evidence type="ECO:0000313" key="4">
    <source>
        <dbReference type="Proteomes" id="UP001153712"/>
    </source>
</evidence>
<name>A0A9N9TIN8_PHYSR</name>
<dbReference type="PANTHER" id="PTHR28626">
    <property type="entry name" value="SRR1-LIKE PROTEIN"/>
    <property type="match status" value="1"/>
</dbReference>
<keyword evidence="4" id="KW-1185">Reference proteome</keyword>
<feature type="domain" description="SRR1-like" evidence="2">
    <location>
        <begin position="69"/>
        <end position="232"/>
    </location>
</feature>
<comment type="similarity">
    <text evidence="1">Belongs to the SRR1 family.</text>
</comment>
<dbReference type="Pfam" id="PF07985">
    <property type="entry name" value="SRR1"/>
    <property type="match status" value="1"/>
</dbReference>
<dbReference type="InterPro" id="IPR012942">
    <property type="entry name" value="SRR1-like"/>
</dbReference>
<sequence length="264" mass="30196">MSELDFRKVSYKRKSNKQSANKKLDIINSSPFGGDFDINIASRRIIEAKLEISSTDLYDSLKSSLKEGLSELENPRVHKIVCLGLGKISECLTARYQLVIMLSLSELFNCPLFAYDPVFSENDKTVLSKFNVTVLTDNLEGKYKVNSSETTIFYMPHCPKQLTNNLLWANWGLNLNYCVIFANSFSKIIESNPSRDLVANAGYISKIYPYVLELPVINTFKYYEIFNDLAVHVFPKLKMVCADLWKNSLEPIYKQTDLEFITNC</sequence>
<reference evidence="3" key="1">
    <citation type="submission" date="2022-01" db="EMBL/GenBank/DDBJ databases">
        <authorList>
            <person name="King R."/>
        </authorList>
    </citation>
    <scope>NUCLEOTIDE SEQUENCE</scope>
</reference>
<dbReference type="GO" id="GO:0005634">
    <property type="term" value="C:nucleus"/>
    <property type="evidence" value="ECO:0007669"/>
    <property type="project" value="TreeGrafter"/>
</dbReference>
<proteinExistence type="inferred from homology"/>
<accession>A0A9N9TIN8</accession>
<organism evidence="3 4">
    <name type="scientific">Phyllotreta striolata</name>
    <name type="common">Striped flea beetle</name>
    <name type="synonym">Crioceris striolata</name>
    <dbReference type="NCBI Taxonomy" id="444603"/>
    <lineage>
        <taxon>Eukaryota</taxon>
        <taxon>Metazoa</taxon>
        <taxon>Ecdysozoa</taxon>
        <taxon>Arthropoda</taxon>
        <taxon>Hexapoda</taxon>
        <taxon>Insecta</taxon>
        <taxon>Pterygota</taxon>
        <taxon>Neoptera</taxon>
        <taxon>Endopterygota</taxon>
        <taxon>Coleoptera</taxon>
        <taxon>Polyphaga</taxon>
        <taxon>Cucujiformia</taxon>
        <taxon>Chrysomeloidea</taxon>
        <taxon>Chrysomelidae</taxon>
        <taxon>Galerucinae</taxon>
        <taxon>Alticini</taxon>
        <taxon>Phyllotreta</taxon>
    </lineage>
</organism>
<dbReference type="AlphaFoldDB" id="A0A9N9TIN8"/>
<evidence type="ECO:0000259" key="2">
    <source>
        <dbReference type="Pfam" id="PF07985"/>
    </source>
</evidence>
<dbReference type="InterPro" id="IPR040044">
    <property type="entry name" value="SRR1L"/>
</dbReference>